<sequence length="109" mass="11760">MTLKSSLEKLNEQIKDLSSLHVQTFTGKVTFTGTGNFTDIETAVQQAVSSQTVKLVAESLYKFDGDSYNFLTNDEGGIPASAMELHKSAIEGGIKTRQALAELVKGAFD</sequence>
<gene>
    <name evidence="1" type="ORF">GTH32_18695</name>
</gene>
<proteinExistence type="predicted"/>
<dbReference type="Proteomes" id="UP000470213">
    <property type="component" value="Unassembled WGS sequence"/>
</dbReference>
<reference evidence="1 2" key="1">
    <citation type="submission" date="2020-01" db="EMBL/GenBank/DDBJ databases">
        <authorList>
            <person name="Chen J."/>
            <person name="Zhu S."/>
            <person name="Yang J."/>
        </authorList>
    </citation>
    <scope>NUCLEOTIDE SEQUENCE [LARGE SCALE GENOMIC DNA]</scope>
    <source>
        <strain evidence="1 2">345S023</strain>
    </source>
</reference>
<organism evidence="1 2">
    <name type="scientific">Alteromonas profundi</name>
    <dbReference type="NCBI Taxonomy" id="2696062"/>
    <lineage>
        <taxon>Bacteria</taxon>
        <taxon>Pseudomonadati</taxon>
        <taxon>Pseudomonadota</taxon>
        <taxon>Gammaproteobacteria</taxon>
        <taxon>Alteromonadales</taxon>
        <taxon>Alteromonadaceae</taxon>
        <taxon>Alteromonas/Salinimonas group</taxon>
        <taxon>Alteromonas</taxon>
    </lineage>
</organism>
<evidence type="ECO:0000313" key="2">
    <source>
        <dbReference type="Proteomes" id="UP000470213"/>
    </source>
</evidence>
<keyword evidence="2" id="KW-1185">Reference proteome</keyword>
<evidence type="ECO:0000313" key="1">
    <source>
        <dbReference type="EMBL" id="NDV93203.1"/>
    </source>
</evidence>
<protein>
    <submittedName>
        <fullName evidence="1">Uncharacterized protein</fullName>
    </submittedName>
</protein>
<dbReference type="RefSeq" id="WP_163088648.1">
    <property type="nucleotide sequence ID" value="NZ_JAAAWN010000050.1"/>
</dbReference>
<accession>A0A7X5LPJ9</accession>
<comment type="caution">
    <text evidence="1">The sequence shown here is derived from an EMBL/GenBank/DDBJ whole genome shotgun (WGS) entry which is preliminary data.</text>
</comment>
<dbReference type="EMBL" id="JAAAWN010000050">
    <property type="protein sequence ID" value="NDV93203.1"/>
    <property type="molecule type" value="Genomic_DNA"/>
</dbReference>
<dbReference type="AlphaFoldDB" id="A0A7X5LPJ9"/>
<name>A0A7X5LPJ9_9ALTE</name>